<evidence type="ECO:0000313" key="2">
    <source>
        <dbReference type="Proteomes" id="UP000015524"/>
    </source>
</evidence>
<proteinExistence type="predicted"/>
<comment type="caution">
    <text evidence="1">The sequence shown here is derived from an EMBL/GenBank/DDBJ whole genome shotgun (WGS) entry which is preliminary data.</text>
</comment>
<dbReference type="OrthoDB" id="7465727at2"/>
<evidence type="ECO:0000313" key="1">
    <source>
        <dbReference type="EMBL" id="EQB03984.1"/>
    </source>
</evidence>
<sequence length="66" mass="6900">MKKALGTADDLSAANGDTILNRKQALGKANEWFEQQESGGVGIDPNIAVRDAIELTCEAGNAALAR</sequence>
<dbReference type="AlphaFoldDB" id="T0I2W2"/>
<dbReference type="Proteomes" id="UP000015524">
    <property type="component" value="Unassembled WGS sequence"/>
</dbReference>
<keyword evidence="2" id="KW-1185">Reference proteome</keyword>
<dbReference type="RefSeq" id="WP_021243889.1">
    <property type="nucleotide sequence ID" value="NZ_ATIB01000036.1"/>
</dbReference>
<reference evidence="1 2" key="1">
    <citation type="journal article" date="2013" name="Genome Announc.">
        <title>Draft Genome Sequence of a Hexachlorocyclohexane-Degrading Bacterium, Sphingobium baderi Strain LL03T.</title>
        <authorList>
            <person name="Kaur J."/>
            <person name="Verma H."/>
            <person name="Tripathi C."/>
            <person name="Khurana J.P."/>
            <person name="Lal R."/>
        </authorList>
    </citation>
    <scope>NUCLEOTIDE SEQUENCE [LARGE SCALE GENOMIC DNA]</scope>
    <source>
        <strain evidence="1 2">LL03</strain>
    </source>
</reference>
<protein>
    <submittedName>
        <fullName evidence="1">Uncharacterized protein</fullName>
    </submittedName>
</protein>
<accession>T0I2W2</accession>
<name>T0I2W2_9SPHN</name>
<dbReference type="EMBL" id="ATIB01000036">
    <property type="protein sequence ID" value="EQB03984.1"/>
    <property type="molecule type" value="Genomic_DNA"/>
</dbReference>
<organism evidence="1 2">
    <name type="scientific">Sphingobium baderi LL03</name>
    <dbReference type="NCBI Taxonomy" id="1114964"/>
    <lineage>
        <taxon>Bacteria</taxon>
        <taxon>Pseudomonadati</taxon>
        <taxon>Pseudomonadota</taxon>
        <taxon>Alphaproteobacteria</taxon>
        <taxon>Sphingomonadales</taxon>
        <taxon>Sphingomonadaceae</taxon>
        <taxon>Sphingobium</taxon>
    </lineage>
</organism>
<gene>
    <name evidence="1" type="ORF">L485_04680</name>
</gene>
<dbReference type="PATRIC" id="fig|1114964.8.peg.1575"/>